<keyword evidence="4" id="KW-1185">Reference proteome</keyword>
<organism evidence="3 4">
    <name type="scientific">Cinnamomum micranthum f. kanehirae</name>
    <dbReference type="NCBI Taxonomy" id="337451"/>
    <lineage>
        <taxon>Eukaryota</taxon>
        <taxon>Viridiplantae</taxon>
        <taxon>Streptophyta</taxon>
        <taxon>Embryophyta</taxon>
        <taxon>Tracheophyta</taxon>
        <taxon>Spermatophyta</taxon>
        <taxon>Magnoliopsida</taxon>
        <taxon>Magnoliidae</taxon>
        <taxon>Laurales</taxon>
        <taxon>Lauraceae</taxon>
        <taxon>Cinnamomum</taxon>
    </lineage>
</organism>
<dbReference type="SUPFAM" id="SSF54236">
    <property type="entry name" value="Ubiquitin-like"/>
    <property type="match status" value="1"/>
</dbReference>
<proteinExistence type="predicted"/>
<name>A0A3S3NAX6_9MAGN</name>
<dbReference type="AlphaFoldDB" id="A0A3S3NAX6"/>
<dbReference type="OrthoDB" id="270602at2759"/>
<dbReference type="SMART" id="SM00594">
    <property type="entry name" value="UAS"/>
    <property type="match status" value="1"/>
</dbReference>
<dbReference type="GO" id="GO:0005634">
    <property type="term" value="C:nucleus"/>
    <property type="evidence" value="ECO:0007669"/>
    <property type="project" value="TreeGrafter"/>
</dbReference>
<protein>
    <submittedName>
        <fullName evidence="3">Plant UBX domain-containing protein 7</fullName>
    </submittedName>
</protein>
<dbReference type="SUPFAM" id="SSF52833">
    <property type="entry name" value="Thioredoxin-like"/>
    <property type="match status" value="1"/>
</dbReference>
<dbReference type="Pfam" id="PF00789">
    <property type="entry name" value="UBX"/>
    <property type="match status" value="1"/>
</dbReference>
<dbReference type="InterPro" id="IPR036249">
    <property type="entry name" value="Thioredoxin-like_sf"/>
</dbReference>
<sequence>MMDPFNGEPKQEEDEFEARFEGEEKDGLRDEGSGGELVWNEWEEDGFQVEQQDWQEEEEYIEDGLQQEQQDWQEEEEYSEDGLQQEQEEWSRQEELERGDWGEDHYEGSWKHYGDFEQAKVDASIRNRWLIIHLQSEVEYYSRDLDFWGDRYMTQVISEKFLLWQNLDISVEGTKVRCFYNLETIPSILLIDPITGQKMWSPSGFYSRLEDLLEELVPFYDRSPQEAIKAPWVKIEEQEEEIPTVATEEQAPSVAIVSYPPLPEEEPNHGCRIVVRLPNGQRRLRNFLHTDPIQVLWSFCRSLLNEETETSDCGFQLVLAIPGAVEYLNYEMKLSLGESGWANSVISVRFLED</sequence>
<dbReference type="Gene3D" id="3.10.20.90">
    <property type="entry name" value="Phosphatidylinositol 3-kinase Catalytic Subunit, Chain A, domain 1"/>
    <property type="match status" value="1"/>
</dbReference>
<dbReference type="InterPro" id="IPR006577">
    <property type="entry name" value="UAS"/>
</dbReference>
<dbReference type="GO" id="GO:0043161">
    <property type="term" value="P:proteasome-mediated ubiquitin-dependent protein catabolic process"/>
    <property type="evidence" value="ECO:0007669"/>
    <property type="project" value="TreeGrafter"/>
</dbReference>
<feature type="region of interest" description="Disordered" evidence="1">
    <location>
        <begin position="1"/>
        <end position="98"/>
    </location>
</feature>
<evidence type="ECO:0000259" key="2">
    <source>
        <dbReference type="PROSITE" id="PS50033"/>
    </source>
</evidence>
<gene>
    <name evidence="3" type="ORF">CKAN_01289800</name>
</gene>
<comment type="caution">
    <text evidence="3">The sequence shown here is derived from an EMBL/GenBank/DDBJ whole genome shotgun (WGS) entry which is preliminary data.</text>
</comment>
<dbReference type="PROSITE" id="PS50033">
    <property type="entry name" value="UBX"/>
    <property type="match status" value="1"/>
</dbReference>
<dbReference type="CDD" id="cd02958">
    <property type="entry name" value="UAS"/>
    <property type="match status" value="1"/>
</dbReference>
<feature type="compositionally biased region" description="Basic and acidic residues" evidence="1">
    <location>
        <begin position="89"/>
        <end position="98"/>
    </location>
</feature>
<dbReference type="GO" id="GO:0043130">
    <property type="term" value="F:ubiquitin binding"/>
    <property type="evidence" value="ECO:0007669"/>
    <property type="project" value="TreeGrafter"/>
</dbReference>
<accession>A0A3S3NAX6</accession>
<evidence type="ECO:0000256" key="1">
    <source>
        <dbReference type="SAM" id="MobiDB-lite"/>
    </source>
</evidence>
<dbReference type="Proteomes" id="UP000283530">
    <property type="component" value="Unassembled WGS sequence"/>
</dbReference>
<dbReference type="EMBL" id="QPKB01000005">
    <property type="protein sequence ID" value="RWR84111.1"/>
    <property type="molecule type" value="Genomic_DNA"/>
</dbReference>
<dbReference type="InterPro" id="IPR029071">
    <property type="entry name" value="Ubiquitin-like_domsf"/>
</dbReference>
<feature type="domain" description="UBX" evidence="2">
    <location>
        <begin position="266"/>
        <end position="349"/>
    </location>
</feature>
<evidence type="ECO:0000313" key="3">
    <source>
        <dbReference type="EMBL" id="RWR84111.1"/>
    </source>
</evidence>
<feature type="compositionally biased region" description="Acidic residues" evidence="1">
    <location>
        <begin position="41"/>
        <end position="62"/>
    </location>
</feature>
<dbReference type="PANTHER" id="PTHR23322">
    <property type="entry name" value="FAS-ASSOCIATED PROTEIN"/>
    <property type="match status" value="1"/>
</dbReference>
<dbReference type="InterPro" id="IPR050730">
    <property type="entry name" value="UBX_domain-protein"/>
</dbReference>
<dbReference type="STRING" id="337451.A0A3S3NAX6"/>
<dbReference type="PANTHER" id="PTHR23322:SF6">
    <property type="entry name" value="UBX DOMAIN-CONTAINING PROTEIN 7"/>
    <property type="match status" value="1"/>
</dbReference>
<evidence type="ECO:0000313" key="4">
    <source>
        <dbReference type="Proteomes" id="UP000283530"/>
    </source>
</evidence>
<reference evidence="3 4" key="1">
    <citation type="journal article" date="2019" name="Nat. Plants">
        <title>Stout camphor tree genome fills gaps in understanding of flowering plant genome evolution.</title>
        <authorList>
            <person name="Chaw S.M."/>
            <person name="Liu Y.C."/>
            <person name="Wu Y.W."/>
            <person name="Wang H.Y."/>
            <person name="Lin C.I."/>
            <person name="Wu C.S."/>
            <person name="Ke H.M."/>
            <person name="Chang L.Y."/>
            <person name="Hsu C.Y."/>
            <person name="Yang H.T."/>
            <person name="Sudianto E."/>
            <person name="Hsu M.H."/>
            <person name="Wu K.P."/>
            <person name="Wang L.N."/>
            <person name="Leebens-Mack J.H."/>
            <person name="Tsai I.J."/>
        </authorList>
    </citation>
    <scope>NUCLEOTIDE SEQUENCE [LARGE SCALE GENOMIC DNA]</scope>
    <source>
        <strain evidence="4">cv. Chaw 1501</strain>
        <tissue evidence="3">Young leaves</tissue>
    </source>
</reference>
<feature type="compositionally biased region" description="Acidic residues" evidence="1">
    <location>
        <begin position="71"/>
        <end position="80"/>
    </location>
</feature>
<dbReference type="InterPro" id="IPR001012">
    <property type="entry name" value="UBX_dom"/>
</dbReference>
<dbReference type="CDD" id="cd01767">
    <property type="entry name" value="UBX"/>
    <property type="match status" value="1"/>
</dbReference>
<feature type="compositionally biased region" description="Basic and acidic residues" evidence="1">
    <location>
        <begin position="17"/>
        <end position="32"/>
    </location>
</feature>
<dbReference type="Gene3D" id="3.40.30.10">
    <property type="entry name" value="Glutaredoxin"/>
    <property type="match status" value="1"/>
</dbReference>